<evidence type="ECO:0000259" key="3">
    <source>
        <dbReference type="Pfam" id="PF01551"/>
    </source>
</evidence>
<dbReference type="OrthoDB" id="5245088at2"/>
<dbReference type="Pfam" id="PF01551">
    <property type="entry name" value="Peptidase_M23"/>
    <property type="match status" value="1"/>
</dbReference>
<dbReference type="CDD" id="cd12797">
    <property type="entry name" value="M23_peptidase"/>
    <property type="match status" value="1"/>
</dbReference>
<evidence type="ECO:0000256" key="1">
    <source>
        <dbReference type="SAM" id="MobiDB-lite"/>
    </source>
</evidence>
<name>A0A7K1LIU1_9MICC</name>
<gene>
    <name evidence="4" type="ORF">GMA10_07330</name>
</gene>
<dbReference type="InterPro" id="IPR016047">
    <property type="entry name" value="M23ase_b-sheet_dom"/>
</dbReference>
<feature type="signal peptide" evidence="2">
    <location>
        <begin position="1"/>
        <end position="20"/>
    </location>
</feature>
<keyword evidence="2" id="KW-0732">Signal</keyword>
<keyword evidence="5" id="KW-1185">Reference proteome</keyword>
<dbReference type="Proteomes" id="UP000462152">
    <property type="component" value="Unassembled WGS sequence"/>
</dbReference>
<reference evidence="4 5" key="1">
    <citation type="submission" date="2019-12" db="EMBL/GenBank/DDBJ databases">
        <authorList>
            <person name="Li J."/>
            <person name="Shi Y."/>
            <person name="Xu G."/>
            <person name="Xiao D."/>
            <person name="Ran X."/>
        </authorList>
    </citation>
    <scope>NUCLEOTIDE SEQUENCE [LARGE SCALE GENOMIC DNA]</scope>
    <source>
        <strain evidence="4 5">JCM 15915</strain>
    </source>
</reference>
<feature type="domain" description="M23ase beta-sheet core" evidence="3">
    <location>
        <begin position="56"/>
        <end position="150"/>
    </location>
</feature>
<dbReference type="InterPro" id="IPR011055">
    <property type="entry name" value="Dup_hybrid_motif"/>
</dbReference>
<dbReference type="EMBL" id="WOGT01000003">
    <property type="protein sequence ID" value="MUN55020.1"/>
    <property type="molecule type" value="Genomic_DNA"/>
</dbReference>
<comment type="caution">
    <text evidence="4">The sequence shown here is derived from an EMBL/GenBank/DDBJ whole genome shotgun (WGS) entry which is preliminary data.</text>
</comment>
<feature type="region of interest" description="Disordered" evidence="1">
    <location>
        <begin position="164"/>
        <end position="187"/>
    </location>
</feature>
<evidence type="ECO:0000256" key="2">
    <source>
        <dbReference type="SAM" id="SignalP"/>
    </source>
</evidence>
<sequence length="187" mass="20030">MRSRLALVLTSLLVLSAAWAVPSAASLRTPSWSWPLSPRPAVVRAFAKPAQKWKAGHRGIDLDCAKAQEIRAPAPGTVSHSGRVVDRGVITITTEDGFRTSFEPVVDQLPRGTHVTAGTVIARRDPELKHEGCASCLHWGVREGEEYINPLSLVGALRPSVLLPRSRDPGPGGRAWSGSVAPARPTL</sequence>
<protein>
    <submittedName>
        <fullName evidence="4">Peptidoglycan DD-metalloendopeptidase family protein</fullName>
    </submittedName>
</protein>
<dbReference type="AlphaFoldDB" id="A0A7K1LIU1"/>
<evidence type="ECO:0000313" key="5">
    <source>
        <dbReference type="Proteomes" id="UP000462152"/>
    </source>
</evidence>
<feature type="chain" id="PRO_5029565802" evidence="2">
    <location>
        <begin position="21"/>
        <end position="187"/>
    </location>
</feature>
<dbReference type="RefSeq" id="WP_129315735.1">
    <property type="nucleotide sequence ID" value="NZ_NOIQ01000011.1"/>
</dbReference>
<dbReference type="SUPFAM" id="SSF51261">
    <property type="entry name" value="Duplicated hybrid motif"/>
    <property type="match status" value="1"/>
</dbReference>
<proteinExistence type="predicted"/>
<accession>A0A7K1LIU1</accession>
<dbReference type="Gene3D" id="2.70.70.10">
    <property type="entry name" value="Glucose Permease (Domain IIA)"/>
    <property type="match status" value="1"/>
</dbReference>
<organism evidence="4 5">
    <name type="scientific">Rothia koreensis</name>
    <dbReference type="NCBI Taxonomy" id="592378"/>
    <lineage>
        <taxon>Bacteria</taxon>
        <taxon>Bacillati</taxon>
        <taxon>Actinomycetota</taxon>
        <taxon>Actinomycetes</taxon>
        <taxon>Micrococcales</taxon>
        <taxon>Micrococcaceae</taxon>
        <taxon>Rothia</taxon>
    </lineage>
</organism>
<evidence type="ECO:0000313" key="4">
    <source>
        <dbReference type="EMBL" id="MUN55020.1"/>
    </source>
</evidence>